<feature type="region of interest" description="Disordered" evidence="1">
    <location>
        <begin position="107"/>
        <end position="146"/>
    </location>
</feature>
<reference evidence="2" key="1">
    <citation type="journal article" date="2011" name="PLoS ONE">
        <title>Ralstonia syzygii, the Blood Disease Bacterium and some Asian R. solanacearum strains form a single genomic species despite divergent lifestyles.</title>
        <authorList>
            <person name="Remenant B."/>
            <person name="de Cambiaire J.C."/>
            <person name="Cellier G."/>
            <person name="Jacobs J.M."/>
            <person name="Mangenot S."/>
            <person name="Barbe V."/>
            <person name="Lajus A."/>
            <person name="Vallenet D."/>
            <person name="Medigue C."/>
            <person name="Fegan M."/>
            <person name="Allen C."/>
            <person name="Prior P."/>
        </authorList>
    </citation>
    <scope>NUCLEOTIDE SEQUENCE</scope>
    <source>
        <strain evidence="2">R24</strain>
    </source>
</reference>
<sequence length="146" mass="15967">MIAMLRHPEGATISEICKATGWQAHTVRGTFAGTFKKRLGLTITSHKPANGERVYQIESEGGDQPAWCRTGPTAIVTAPHRAGDSAWLVAGTARSCRCRDWRRQLQGGHHEQHHRTLPPALWSSATTSSKPKNWPSACPLPASRPI</sequence>
<reference evidence="2" key="2">
    <citation type="submission" date="2011-04" db="EMBL/GenBank/DDBJ databases">
        <authorList>
            <person name="Genoscope - CEA"/>
        </authorList>
    </citation>
    <scope>NUCLEOTIDE SEQUENCE</scope>
    <source>
        <strain evidence="2">R24</strain>
    </source>
</reference>
<organism evidence="2">
    <name type="scientific">Ralstonia syzygii R24</name>
    <dbReference type="NCBI Taxonomy" id="907261"/>
    <lineage>
        <taxon>Bacteria</taxon>
        <taxon>Pseudomonadati</taxon>
        <taxon>Pseudomonadota</taxon>
        <taxon>Betaproteobacteria</taxon>
        <taxon>Burkholderiales</taxon>
        <taxon>Burkholderiaceae</taxon>
        <taxon>Ralstonia</taxon>
        <taxon>Ralstonia solanacearum species complex</taxon>
    </lineage>
</organism>
<evidence type="ECO:0000313" key="2">
    <source>
        <dbReference type="EMBL" id="CCA87121.1"/>
    </source>
</evidence>
<name>G3AC47_9RALS</name>
<dbReference type="EMBL" id="FR854092">
    <property type="protein sequence ID" value="CCA87121.1"/>
    <property type="molecule type" value="Genomic_DNA"/>
</dbReference>
<dbReference type="AlphaFoldDB" id="G3AC47"/>
<evidence type="ECO:0008006" key="3">
    <source>
        <dbReference type="Google" id="ProtNLM"/>
    </source>
</evidence>
<evidence type="ECO:0000256" key="1">
    <source>
        <dbReference type="SAM" id="MobiDB-lite"/>
    </source>
</evidence>
<protein>
    <recommendedName>
        <fullName evidence="3">DUF3489 domain-containing protein</fullName>
    </recommendedName>
</protein>
<gene>
    <name evidence="2" type="ORF">RALSY_mp30440</name>
</gene>
<dbReference type="InterPro" id="IPR021880">
    <property type="entry name" value="DUF3489"/>
</dbReference>
<proteinExistence type="predicted"/>
<dbReference type="Pfam" id="PF11994">
    <property type="entry name" value="DUF3489"/>
    <property type="match status" value="1"/>
</dbReference>
<accession>G3AC47</accession>